<feature type="domain" description="Response regulatory" evidence="5">
    <location>
        <begin position="26"/>
        <end position="142"/>
    </location>
</feature>
<reference evidence="6 7" key="1">
    <citation type="submission" date="2019-01" db="EMBL/GenBank/DDBJ databases">
        <title>Ktedonosporobacter rubrisoli SCAWS-G2.</title>
        <authorList>
            <person name="Huang Y."/>
            <person name="Yan B."/>
        </authorList>
    </citation>
    <scope>NUCLEOTIDE SEQUENCE [LARGE SCALE GENOMIC DNA]</scope>
    <source>
        <strain evidence="6 7">SCAWS-G2</strain>
    </source>
</reference>
<evidence type="ECO:0000313" key="7">
    <source>
        <dbReference type="Proteomes" id="UP000290365"/>
    </source>
</evidence>
<dbReference type="PROSITE" id="PS50043">
    <property type="entry name" value="HTH_LUXR_2"/>
    <property type="match status" value="1"/>
</dbReference>
<dbReference type="Pfam" id="PF00196">
    <property type="entry name" value="GerE"/>
    <property type="match status" value="1"/>
</dbReference>
<evidence type="ECO:0000256" key="2">
    <source>
        <dbReference type="ARBA" id="ARBA00023125"/>
    </source>
</evidence>
<dbReference type="EMBL" id="CP035758">
    <property type="protein sequence ID" value="QBD79111.1"/>
    <property type="molecule type" value="Genomic_DNA"/>
</dbReference>
<feature type="domain" description="HTH luxR-type" evidence="4">
    <location>
        <begin position="167"/>
        <end position="232"/>
    </location>
</feature>
<evidence type="ECO:0000256" key="3">
    <source>
        <dbReference type="PROSITE-ProRule" id="PRU00169"/>
    </source>
</evidence>
<dbReference type="InterPro" id="IPR016032">
    <property type="entry name" value="Sig_transdc_resp-reg_C-effctor"/>
</dbReference>
<dbReference type="PANTHER" id="PTHR43214:SF43">
    <property type="entry name" value="TWO-COMPONENT RESPONSE REGULATOR"/>
    <property type="match status" value="1"/>
</dbReference>
<evidence type="ECO:0000256" key="1">
    <source>
        <dbReference type="ARBA" id="ARBA00022553"/>
    </source>
</evidence>
<dbReference type="SMART" id="SM00448">
    <property type="entry name" value="REC"/>
    <property type="match status" value="1"/>
</dbReference>
<dbReference type="PROSITE" id="PS50110">
    <property type="entry name" value="RESPONSE_REGULATORY"/>
    <property type="match status" value="1"/>
</dbReference>
<dbReference type="InterPro" id="IPR039420">
    <property type="entry name" value="WalR-like"/>
</dbReference>
<organism evidence="6 7">
    <name type="scientific">Ktedonosporobacter rubrisoli</name>
    <dbReference type="NCBI Taxonomy" id="2509675"/>
    <lineage>
        <taxon>Bacteria</taxon>
        <taxon>Bacillati</taxon>
        <taxon>Chloroflexota</taxon>
        <taxon>Ktedonobacteria</taxon>
        <taxon>Ktedonobacterales</taxon>
        <taxon>Ktedonosporobacteraceae</taxon>
        <taxon>Ktedonosporobacter</taxon>
    </lineage>
</organism>
<dbReference type="InterPro" id="IPR011006">
    <property type="entry name" value="CheY-like_superfamily"/>
</dbReference>
<keyword evidence="1 3" id="KW-0597">Phosphoprotein</keyword>
<protein>
    <submittedName>
        <fullName evidence="6">Response regulator transcription factor</fullName>
    </submittedName>
</protein>
<dbReference type="SMART" id="SM00421">
    <property type="entry name" value="HTH_LUXR"/>
    <property type="match status" value="1"/>
</dbReference>
<evidence type="ECO:0000259" key="5">
    <source>
        <dbReference type="PROSITE" id="PS50110"/>
    </source>
</evidence>
<feature type="modified residue" description="4-aspartylphosphate" evidence="3">
    <location>
        <position position="77"/>
    </location>
</feature>
<dbReference type="RefSeq" id="WP_129890164.1">
    <property type="nucleotide sequence ID" value="NZ_CP035758.1"/>
</dbReference>
<dbReference type="AlphaFoldDB" id="A0A4V0YZB2"/>
<keyword evidence="2" id="KW-0238">DNA-binding</keyword>
<dbReference type="InterPro" id="IPR001789">
    <property type="entry name" value="Sig_transdc_resp-reg_receiver"/>
</dbReference>
<dbReference type="PRINTS" id="PR00038">
    <property type="entry name" value="HTHLUXR"/>
</dbReference>
<dbReference type="InterPro" id="IPR000792">
    <property type="entry name" value="Tscrpt_reg_LuxR_C"/>
</dbReference>
<dbReference type="PANTHER" id="PTHR43214">
    <property type="entry name" value="TWO-COMPONENT RESPONSE REGULATOR"/>
    <property type="match status" value="1"/>
</dbReference>
<dbReference type="PROSITE" id="PS00622">
    <property type="entry name" value="HTH_LUXR_1"/>
    <property type="match status" value="1"/>
</dbReference>
<sequence length="239" mass="25933">MSIQMPDSAKRAGALAAHGKTESAIRIMVVDDQRLFCESIAGLLAAQPAFEVVATACNGAECIELACQLTPDIILMDVKMPQLDGIEATRRIKATIPQTRVILLTTFTSDGYVLDGLAAGASGYLLKDSSTAGLISAIKAVHAGEQVTAPNITSRMMQLLERQNAERKQENDGLTERELETLKLVARGMVAKEIARSLAISEKTVRNHISNIYHKLGIYDRSQIVIYAMKNGLVDIHEV</sequence>
<dbReference type="CDD" id="cd06170">
    <property type="entry name" value="LuxR_C_like"/>
    <property type="match status" value="1"/>
</dbReference>
<dbReference type="GO" id="GO:0006355">
    <property type="term" value="P:regulation of DNA-templated transcription"/>
    <property type="evidence" value="ECO:0007669"/>
    <property type="project" value="InterPro"/>
</dbReference>
<evidence type="ECO:0000259" key="4">
    <source>
        <dbReference type="PROSITE" id="PS50043"/>
    </source>
</evidence>
<evidence type="ECO:0000313" key="6">
    <source>
        <dbReference type="EMBL" id="QBD79111.1"/>
    </source>
</evidence>
<dbReference type="Pfam" id="PF00072">
    <property type="entry name" value="Response_reg"/>
    <property type="match status" value="1"/>
</dbReference>
<gene>
    <name evidence="6" type="ORF">EPA93_25255</name>
</gene>
<dbReference type="GO" id="GO:0000160">
    <property type="term" value="P:phosphorelay signal transduction system"/>
    <property type="evidence" value="ECO:0007669"/>
    <property type="project" value="InterPro"/>
</dbReference>
<dbReference type="OrthoDB" id="9809318at2"/>
<dbReference type="SUPFAM" id="SSF52172">
    <property type="entry name" value="CheY-like"/>
    <property type="match status" value="1"/>
</dbReference>
<dbReference type="InterPro" id="IPR058245">
    <property type="entry name" value="NreC/VraR/RcsB-like_REC"/>
</dbReference>
<dbReference type="GO" id="GO:0003677">
    <property type="term" value="F:DNA binding"/>
    <property type="evidence" value="ECO:0007669"/>
    <property type="project" value="UniProtKB-KW"/>
</dbReference>
<dbReference type="KEGG" id="kbs:EPA93_25255"/>
<dbReference type="Proteomes" id="UP000290365">
    <property type="component" value="Chromosome"/>
</dbReference>
<proteinExistence type="predicted"/>
<dbReference type="CDD" id="cd17535">
    <property type="entry name" value="REC_NarL-like"/>
    <property type="match status" value="1"/>
</dbReference>
<accession>A0A4V0YZB2</accession>
<dbReference type="SUPFAM" id="SSF46894">
    <property type="entry name" value="C-terminal effector domain of the bipartite response regulators"/>
    <property type="match status" value="1"/>
</dbReference>
<dbReference type="Gene3D" id="3.40.50.2300">
    <property type="match status" value="1"/>
</dbReference>
<name>A0A4V0YZB2_KTERU</name>
<keyword evidence="7" id="KW-1185">Reference proteome</keyword>